<evidence type="ECO:0000256" key="2">
    <source>
        <dbReference type="SAM" id="Phobius"/>
    </source>
</evidence>
<evidence type="ECO:0000259" key="3">
    <source>
        <dbReference type="Pfam" id="PF10277"/>
    </source>
</evidence>
<comment type="caution">
    <text evidence="4">The sequence shown here is derived from an EMBL/GenBank/DDBJ whole genome shotgun (WGS) entry which is preliminary data.</text>
</comment>
<reference evidence="4" key="1">
    <citation type="submission" date="2023-06" db="EMBL/GenBank/DDBJ databases">
        <title>Survivors Of The Sea: Transcriptome response of Skeletonema marinoi to long-term dormancy.</title>
        <authorList>
            <person name="Pinder M.I.M."/>
            <person name="Kourtchenko O."/>
            <person name="Robertson E.K."/>
            <person name="Larsson T."/>
            <person name="Maumus F."/>
            <person name="Osuna-Cruz C.M."/>
            <person name="Vancaester E."/>
            <person name="Stenow R."/>
            <person name="Vandepoele K."/>
            <person name="Ploug H."/>
            <person name="Bruchert V."/>
            <person name="Godhe A."/>
            <person name="Topel M."/>
        </authorList>
    </citation>
    <scope>NUCLEOTIDE SEQUENCE</scope>
    <source>
        <strain evidence="4">R05AC</strain>
    </source>
</reference>
<dbReference type="AlphaFoldDB" id="A0AAD8YHF6"/>
<name>A0AAD8YHF6_9STRA</name>
<proteinExistence type="predicted"/>
<feature type="compositionally biased region" description="Basic and acidic residues" evidence="1">
    <location>
        <begin position="271"/>
        <end position="299"/>
    </location>
</feature>
<evidence type="ECO:0000313" key="4">
    <source>
        <dbReference type="EMBL" id="KAK1746363.1"/>
    </source>
</evidence>
<keyword evidence="5" id="KW-1185">Reference proteome</keyword>
<accession>A0AAD8YHF6</accession>
<feature type="transmembrane region" description="Helical" evidence="2">
    <location>
        <begin position="167"/>
        <end position="192"/>
    </location>
</feature>
<feature type="transmembrane region" description="Helical" evidence="2">
    <location>
        <begin position="199"/>
        <end position="222"/>
    </location>
</feature>
<dbReference type="Proteomes" id="UP001224775">
    <property type="component" value="Unassembled WGS sequence"/>
</dbReference>
<evidence type="ECO:0000256" key="1">
    <source>
        <dbReference type="SAM" id="MobiDB-lite"/>
    </source>
</evidence>
<feature type="transmembrane region" description="Helical" evidence="2">
    <location>
        <begin position="96"/>
        <end position="113"/>
    </location>
</feature>
<keyword evidence="2" id="KW-0812">Transmembrane</keyword>
<dbReference type="EMBL" id="JATAAI010000004">
    <property type="protein sequence ID" value="KAK1746363.1"/>
    <property type="molecule type" value="Genomic_DNA"/>
</dbReference>
<dbReference type="Pfam" id="PF10277">
    <property type="entry name" value="Frag1"/>
    <property type="match status" value="1"/>
</dbReference>
<keyword evidence="2" id="KW-1133">Transmembrane helix</keyword>
<evidence type="ECO:0000313" key="5">
    <source>
        <dbReference type="Proteomes" id="UP001224775"/>
    </source>
</evidence>
<gene>
    <name evidence="4" type="ORF">QTG54_002970</name>
</gene>
<feature type="domain" description="CWH43-like N-terminal" evidence="3">
    <location>
        <begin position="52"/>
        <end position="246"/>
    </location>
</feature>
<feature type="region of interest" description="Disordered" evidence="1">
    <location>
        <begin position="270"/>
        <end position="299"/>
    </location>
</feature>
<keyword evidence="2" id="KW-0472">Membrane</keyword>
<feature type="region of interest" description="Disordered" evidence="1">
    <location>
        <begin position="1"/>
        <end position="39"/>
    </location>
</feature>
<feature type="transmembrane region" description="Helical" evidence="2">
    <location>
        <begin position="228"/>
        <end position="250"/>
    </location>
</feature>
<feature type="transmembrane region" description="Helical" evidence="2">
    <location>
        <begin position="134"/>
        <end position="155"/>
    </location>
</feature>
<feature type="transmembrane region" description="Helical" evidence="2">
    <location>
        <begin position="50"/>
        <end position="71"/>
    </location>
</feature>
<protein>
    <recommendedName>
        <fullName evidence="3">CWH43-like N-terminal domain-containing protein</fullName>
    </recommendedName>
</protein>
<dbReference type="InterPro" id="IPR019402">
    <property type="entry name" value="CWH43_N"/>
</dbReference>
<organism evidence="4 5">
    <name type="scientific">Skeletonema marinoi</name>
    <dbReference type="NCBI Taxonomy" id="267567"/>
    <lineage>
        <taxon>Eukaryota</taxon>
        <taxon>Sar</taxon>
        <taxon>Stramenopiles</taxon>
        <taxon>Ochrophyta</taxon>
        <taxon>Bacillariophyta</taxon>
        <taxon>Coscinodiscophyceae</taxon>
        <taxon>Thalassiosirophycidae</taxon>
        <taxon>Thalassiosirales</taxon>
        <taxon>Skeletonemataceae</taxon>
        <taxon>Skeletonema</taxon>
        <taxon>Skeletonema marinoi-dohrnii complex</taxon>
    </lineage>
</organism>
<sequence>MGLKSKTTKKQPDIEEQQQIQTRKQPLLGEPIRPNVGTNETNRGSCCARIFFASMPLLSSALIVAFLYILIFEGKNDPTQVLIAQAMAGYERQQEIMAIALMGSAFAIITTIAREVQIRVYFTRDGTYTCCLQAMNSIGALANILAYVGYLLTVFNKYDAEDETKAFLHVVGLLLFFILAPLYALLQCALLFKQTQYSMFIKIIFLLMAVLEYAVVIGYLVLKENAIIIEWFAVALISMYTGLFFVLFLIDPVDDELKEYFTLGCCRKKSGANERKDRPSVSKRNDPPANNRAEDIELA</sequence>